<comment type="caution">
    <text evidence="2">The sequence shown here is derived from an EMBL/GenBank/DDBJ whole genome shotgun (WGS) entry which is preliminary data.</text>
</comment>
<dbReference type="Proteomes" id="UP000808146">
    <property type="component" value="Unassembled WGS sequence"/>
</dbReference>
<accession>A0A9D7LNU8</accession>
<proteinExistence type="predicted"/>
<dbReference type="GO" id="GO:0003677">
    <property type="term" value="F:DNA binding"/>
    <property type="evidence" value="ECO:0007669"/>
    <property type="project" value="InterPro"/>
</dbReference>
<dbReference type="AlphaFoldDB" id="A0A9D7LNU8"/>
<reference evidence="2" key="1">
    <citation type="submission" date="2020-10" db="EMBL/GenBank/DDBJ databases">
        <title>Connecting structure to function with the recovery of over 1000 high-quality activated sludge metagenome-assembled genomes encoding full-length rRNA genes using long-read sequencing.</title>
        <authorList>
            <person name="Singleton C.M."/>
            <person name="Petriglieri F."/>
            <person name="Kristensen J.M."/>
            <person name="Kirkegaard R.H."/>
            <person name="Michaelsen T.Y."/>
            <person name="Andersen M.H."/>
            <person name="Karst S.M."/>
            <person name="Dueholm M.S."/>
            <person name="Nielsen P.H."/>
            <person name="Albertsen M."/>
        </authorList>
    </citation>
    <scope>NUCLEOTIDE SEQUENCE</scope>
    <source>
        <strain evidence="2">OdNE_18-Q3-R46-58_BAT3C.305</strain>
    </source>
</reference>
<evidence type="ECO:0000259" key="1">
    <source>
        <dbReference type="PROSITE" id="PS50943"/>
    </source>
</evidence>
<dbReference type="PROSITE" id="PS50943">
    <property type="entry name" value="HTH_CROC1"/>
    <property type="match status" value="1"/>
</dbReference>
<organism evidence="2 3">
    <name type="scientific">Candidatus Dechloromonas phosphorivorans</name>
    <dbReference type="NCBI Taxonomy" id="2899244"/>
    <lineage>
        <taxon>Bacteria</taxon>
        <taxon>Pseudomonadati</taxon>
        <taxon>Pseudomonadota</taxon>
        <taxon>Betaproteobacteria</taxon>
        <taxon>Rhodocyclales</taxon>
        <taxon>Azonexaceae</taxon>
        <taxon>Dechloromonas</taxon>
    </lineage>
</organism>
<evidence type="ECO:0000313" key="2">
    <source>
        <dbReference type="EMBL" id="MBK8891247.1"/>
    </source>
</evidence>
<sequence>MLDALCHAADSSWVWVRIPRRNRLRVPPAGVAPRCWGIRNSESLERLGKEMRISRELSGIAQGKVRGMRQATISKIENGGDVTLDTFVSYASALGLEVSMVPIGQACWRNPVLPIASMAASTPVATKPFDLLTEFSDLKDAE</sequence>
<protein>
    <submittedName>
        <fullName evidence="2">Helix-turn-helix transcriptional regulator</fullName>
    </submittedName>
</protein>
<dbReference type="Gene3D" id="1.10.260.40">
    <property type="entry name" value="lambda repressor-like DNA-binding domains"/>
    <property type="match status" value="1"/>
</dbReference>
<dbReference type="InterPro" id="IPR010982">
    <property type="entry name" value="Lambda_DNA-bd_dom_sf"/>
</dbReference>
<evidence type="ECO:0000313" key="3">
    <source>
        <dbReference type="Proteomes" id="UP000808146"/>
    </source>
</evidence>
<dbReference type="EMBL" id="JADKBR010000017">
    <property type="protein sequence ID" value="MBK8891247.1"/>
    <property type="molecule type" value="Genomic_DNA"/>
</dbReference>
<feature type="domain" description="HTH cro/C1-type" evidence="1">
    <location>
        <begin position="67"/>
        <end position="101"/>
    </location>
</feature>
<dbReference type="CDD" id="cd00093">
    <property type="entry name" value="HTH_XRE"/>
    <property type="match status" value="1"/>
</dbReference>
<name>A0A9D7LNU8_9RHOO</name>
<gene>
    <name evidence="2" type="ORF">IPN75_13215</name>
</gene>
<dbReference type="Pfam" id="PF01381">
    <property type="entry name" value="HTH_3"/>
    <property type="match status" value="1"/>
</dbReference>
<dbReference type="InterPro" id="IPR001387">
    <property type="entry name" value="Cro/C1-type_HTH"/>
</dbReference>
<dbReference type="SUPFAM" id="SSF47413">
    <property type="entry name" value="lambda repressor-like DNA-binding domains"/>
    <property type="match status" value="1"/>
</dbReference>